<protein>
    <recommendedName>
        <fullName evidence="4">Tripartite tricarboxylate transporter TctB family protein</fullName>
    </recommendedName>
</protein>
<keyword evidence="1" id="KW-0472">Membrane</keyword>
<evidence type="ECO:0000313" key="2">
    <source>
        <dbReference type="EMBL" id="MCW4629064.1"/>
    </source>
</evidence>
<dbReference type="Proteomes" id="UP001431181">
    <property type="component" value="Unassembled WGS sequence"/>
</dbReference>
<organism evidence="2 3">
    <name type="scientific">Marinomonas rhodophyticola</name>
    <dbReference type="NCBI Taxonomy" id="2992803"/>
    <lineage>
        <taxon>Bacteria</taxon>
        <taxon>Pseudomonadati</taxon>
        <taxon>Pseudomonadota</taxon>
        <taxon>Gammaproteobacteria</taxon>
        <taxon>Oceanospirillales</taxon>
        <taxon>Oceanospirillaceae</taxon>
        <taxon>Marinomonas</taxon>
    </lineage>
</organism>
<name>A0ABT3KEU3_9GAMM</name>
<feature type="transmembrane region" description="Helical" evidence="1">
    <location>
        <begin position="55"/>
        <end position="77"/>
    </location>
</feature>
<proteinExistence type="predicted"/>
<feature type="transmembrane region" description="Helical" evidence="1">
    <location>
        <begin position="15"/>
        <end position="48"/>
    </location>
</feature>
<keyword evidence="1" id="KW-0812">Transmembrane</keyword>
<evidence type="ECO:0000313" key="3">
    <source>
        <dbReference type="Proteomes" id="UP001431181"/>
    </source>
</evidence>
<comment type="caution">
    <text evidence="2">The sequence shown here is derived from an EMBL/GenBank/DDBJ whole genome shotgun (WGS) entry which is preliminary data.</text>
</comment>
<sequence length="80" mass="8534">MDEPIGSLVGWGRVFLVVGVISLVLWFMLSVGFLLSSFVVASVTAFILGERDIKLCVGLPLLIAAIITFGAQYGLIIPLP</sequence>
<reference evidence="2" key="1">
    <citation type="submission" date="2022-11" db="EMBL/GenBank/DDBJ databases">
        <title>Marinomonas sp. nov., isolated from marine algae.</title>
        <authorList>
            <person name="Choi D.G."/>
            <person name="Kim J.M."/>
            <person name="Lee J.K."/>
            <person name="Baek J.H."/>
            <person name="Jeon C.O."/>
        </authorList>
    </citation>
    <scope>NUCLEOTIDE SEQUENCE</scope>
    <source>
        <strain evidence="2">KJ51-3</strain>
    </source>
</reference>
<keyword evidence="3" id="KW-1185">Reference proteome</keyword>
<keyword evidence="1" id="KW-1133">Transmembrane helix</keyword>
<gene>
    <name evidence="2" type="ORF">ONZ52_08840</name>
</gene>
<dbReference type="EMBL" id="JAPEUL010000007">
    <property type="protein sequence ID" value="MCW4629064.1"/>
    <property type="molecule type" value="Genomic_DNA"/>
</dbReference>
<dbReference type="RefSeq" id="WP_265218266.1">
    <property type="nucleotide sequence ID" value="NZ_JAPEUL010000007.1"/>
</dbReference>
<evidence type="ECO:0000256" key="1">
    <source>
        <dbReference type="SAM" id="Phobius"/>
    </source>
</evidence>
<evidence type="ECO:0008006" key="4">
    <source>
        <dbReference type="Google" id="ProtNLM"/>
    </source>
</evidence>
<accession>A0ABT3KEU3</accession>